<dbReference type="GO" id="GO:0003676">
    <property type="term" value="F:nucleic acid binding"/>
    <property type="evidence" value="ECO:0007669"/>
    <property type="project" value="InterPro"/>
</dbReference>
<evidence type="ECO:0000313" key="1">
    <source>
        <dbReference type="Proteomes" id="UP000095283"/>
    </source>
</evidence>
<accession>A0A1I7XA55</accession>
<dbReference type="Proteomes" id="UP000095283">
    <property type="component" value="Unplaced"/>
</dbReference>
<sequence>MSLAADNSLCSSMIDIMSIIKTITKHWLLRRNRTLIDWPSQLPDLDLMENLWGILVRPIYALNRQFSSIENLRKTFSEVWSKIDAAMFKNQSTSMTEGIFQVISRMGSCVDY</sequence>
<keyword evidence="1" id="KW-1185">Reference proteome</keyword>
<proteinExistence type="predicted"/>
<dbReference type="InterPro" id="IPR036397">
    <property type="entry name" value="RNaseH_sf"/>
</dbReference>
<organism evidence="1 2">
    <name type="scientific">Heterorhabditis bacteriophora</name>
    <name type="common">Entomopathogenic nematode worm</name>
    <dbReference type="NCBI Taxonomy" id="37862"/>
    <lineage>
        <taxon>Eukaryota</taxon>
        <taxon>Metazoa</taxon>
        <taxon>Ecdysozoa</taxon>
        <taxon>Nematoda</taxon>
        <taxon>Chromadorea</taxon>
        <taxon>Rhabditida</taxon>
        <taxon>Rhabditina</taxon>
        <taxon>Rhabditomorpha</taxon>
        <taxon>Strongyloidea</taxon>
        <taxon>Heterorhabditidae</taxon>
        <taxon>Heterorhabditis</taxon>
    </lineage>
</organism>
<reference evidence="2" key="1">
    <citation type="submission" date="2016-11" db="UniProtKB">
        <authorList>
            <consortium name="WormBaseParasite"/>
        </authorList>
    </citation>
    <scope>IDENTIFICATION</scope>
</reference>
<evidence type="ECO:0000313" key="2">
    <source>
        <dbReference type="WBParaSite" id="Hba_14476"/>
    </source>
</evidence>
<dbReference type="Gene3D" id="3.30.420.10">
    <property type="entry name" value="Ribonuclease H-like superfamily/Ribonuclease H"/>
    <property type="match status" value="1"/>
</dbReference>
<name>A0A1I7XA55_HETBA</name>
<dbReference type="AlphaFoldDB" id="A0A1I7XA55"/>
<dbReference type="WBParaSite" id="Hba_14476">
    <property type="protein sequence ID" value="Hba_14476"/>
    <property type="gene ID" value="Hba_14476"/>
</dbReference>
<protein>
    <submittedName>
        <fullName evidence="2">DDE_3 domain-containing protein</fullName>
    </submittedName>
</protein>